<keyword evidence="4" id="KW-1133">Transmembrane helix</keyword>
<proteinExistence type="predicted"/>
<evidence type="ECO:0000256" key="4">
    <source>
        <dbReference type="ARBA" id="ARBA00022989"/>
    </source>
</evidence>
<reference evidence="6 7" key="1">
    <citation type="submission" date="2015-12" db="EMBL/GenBank/DDBJ databases">
        <authorList>
            <person name="Shamseldin A."/>
            <person name="Moawad H."/>
            <person name="Abd El-Rahim W.M."/>
            <person name="Sadowsky M.J."/>
        </authorList>
    </citation>
    <scope>NUCLEOTIDE SEQUENCE [LARGE SCALE GENOMIC DNA]</scope>
    <source>
        <strain evidence="6 7">D7</strain>
    </source>
</reference>
<keyword evidence="5" id="KW-0472">Membrane</keyword>
<comment type="subcellular location">
    <subcellularLocation>
        <location evidence="1">Cell membrane</location>
        <topology evidence="1">Multi-pass membrane protein</topology>
    </subcellularLocation>
</comment>
<name>A0A126Q5B6_ALTMA</name>
<organism evidence="6 7">
    <name type="scientific">Alteromonas macleodii</name>
    <name type="common">Pseudoalteromonas macleodii</name>
    <dbReference type="NCBI Taxonomy" id="28108"/>
    <lineage>
        <taxon>Bacteria</taxon>
        <taxon>Pseudomonadati</taxon>
        <taxon>Pseudomonadota</taxon>
        <taxon>Gammaproteobacteria</taxon>
        <taxon>Alteromonadales</taxon>
        <taxon>Alteromonadaceae</taxon>
        <taxon>Alteromonas/Salinimonas group</taxon>
        <taxon>Alteromonas</taxon>
    </lineage>
</organism>
<sequence length="267" mass="31062">MYLIILVATLLFWSTGAWAHNPFTSGGQDAFSASLTAVIVLIFWIIYVWGCRYATAVVWRRWLFHITILITFFTILGPLDEWAEHSSAAHMTQHMFMMVIIAPAFALARPLPQFYRACGAYGERLWKYAFKITQYPMVCTYFHGMMIWFWHIPKFYMLALENPWIHVFEHACFLISAVWFWWACLHAFTRKVPYALLALLVTLMHTGFLGAFLTFGSTPFYGESRNLADQQLAGLIMWVVGGVPYITAAFWVGHRWYRQLQRKSLTV</sequence>
<dbReference type="Proteomes" id="UP000063991">
    <property type="component" value="Chromosome"/>
</dbReference>
<evidence type="ECO:0000256" key="5">
    <source>
        <dbReference type="ARBA" id="ARBA00023136"/>
    </source>
</evidence>
<evidence type="ECO:0000256" key="1">
    <source>
        <dbReference type="ARBA" id="ARBA00004651"/>
    </source>
</evidence>
<dbReference type="OrthoDB" id="9808789at2"/>
<protein>
    <submittedName>
        <fullName evidence="6">Uncharacterized protein</fullName>
    </submittedName>
</protein>
<dbReference type="EMBL" id="CP014323">
    <property type="protein sequence ID" value="AMJ99628.1"/>
    <property type="molecule type" value="Genomic_DNA"/>
</dbReference>
<evidence type="ECO:0000313" key="6">
    <source>
        <dbReference type="EMBL" id="AMJ99628.1"/>
    </source>
</evidence>
<gene>
    <name evidence="6" type="ORF">AVL55_16565</name>
</gene>
<dbReference type="AlphaFoldDB" id="A0A126Q5B6"/>
<evidence type="ECO:0000313" key="7">
    <source>
        <dbReference type="Proteomes" id="UP000063991"/>
    </source>
</evidence>
<dbReference type="RefSeq" id="WP_049587401.1">
    <property type="nucleotide sequence ID" value="NZ_CP014323.1"/>
</dbReference>
<keyword evidence="2" id="KW-1003">Cell membrane</keyword>
<dbReference type="InterPro" id="IPR019108">
    <property type="entry name" value="Caa3_assmbl_CtaG-rel"/>
</dbReference>
<evidence type="ECO:0000256" key="3">
    <source>
        <dbReference type="ARBA" id="ARBA00022692"/>
    </source>
</evidence>
<evidence type="ECO:0000256" key="2">
    <source>
        <dbReference type="ARBA" id="ARBA00022475"/>
    </source>
</evidence>
<keyword evidence="3" id="KW-0812">Transmembrane</keyword>
<dbReference type="GO" id="GO:0005886">
    <property type="term" value="C:plasma membrane"/>
    <property type="evidence" value="ECO:0007669"/>
    <property type="project" value="UniProtKB-SubCell"/>
</dbReference>
<accession>A0A126Q5B6</accession>
<dbReference type="Pfam" id="PF09678">
    <property type="entry name" value="Caa3_CtaG"/>
    <property type="match status" value="1"/>
</dbReference>